<dbReference type="GO" id="GO:0008270">
    <property type="term" value="F:zinc ion binding"/>
    <property type="evidence" value="ECO:0007669"/>
    <property type="project" value="UniProtKB-KW"/>
</dbReference>
<dbReference type="InterPro" id="IPR007527">
    <property type="entry name" value="Znf_SWIM"/>
</dbReference>
<evidence type="ECO:0000313" key="4">
    <source>
        <dbReference type="Proteomes" id="UP000239494"/>
    </source>
</evidence>
<evidence type="ECO:0000313" key="3">
    <source>
        <dbReference type="EMBL" id="PRY36401.1"/>
    </source>
</evidence>
<proteinExistence type="predicted"/>
<accession>A0A2T0SSK8</accession>
<evidence type="ECO:0000259" key="2">
    <source>
        <dbReference type="PROSITE" id="PS50966"/>
    </source>
</evidence>
<name>A0A2T0SSK8_9PSEU</name>
<protein>
    <submittedName>
        <fullName evidence="3">Putative Zn finger protein</fullName>
    </submittedName>
</protein>
<dbReference type="PANTHER" id="PTHR38133:SF1">
    <property type="entry name" value="SLR1429 PROTEIN"/>
    <property type="match status" value="1"/>
</dbReference>
<dbReference type="PANTHER" id="PTHR38133">
    <property type="entry name" value="SLR1429 PROTEIN"/>
    <property type="match status" value="1"/>
</dbReference>
<keyword evidence="1" id="KW-0863">Zinc-finger</keyword>
<keyword evidence="1" id="KW-0862">Zinc</keyword>
<keyword evidence="1" id="KW-0479">Metal-binding</keyword>
<sequence>MVERGPKRPLRVDGGLTLRSKRGEIAQTWWSRRFIEVLESFGMGGRLDRGRAYARTGQVLSMSLSTSMVLALVAGSRPNPYRARIGVKKFDDDEWRLIERALAGQAIFTAKLLAGEMPVEVEEVFAELGLALFPSTMRELSMDCTCPDWEVPCKHLAATCYLLAESFDTDPFEIFAWRGRERGELLENLRALRGAVREQERRQEEVVVGLEDCLDTFWERPTVAAVAAGDLVAGPPDAVLDQLDPLPLVVRKRNVADLLRPAYRAMVEGPPAQG</sequence>
<comment type="caution">
    <text evidence="3">The sequence shown here is derived from an EMBL/GenBank/DDBJ whole genome shotgun (WGS) entry which is preliminary data.</text>
</comment>
<dbReference type="AlphaFoldDB" id="A0A2T0SSK8"/>
<gene>
    <name evidence="3" type="ORF">CLV43_112331</name>
</gene>
<dbReference type="EMBL" id="PVTF01000012">
    <property type="protein sequence ID" value="PRY36401.1"/>
    <property type="molecule type" value="Genomic_DNA"/>
</dbReference>
<dbReference type="RefSeq" id="WP_106192988.1">
    <property type="nucleotide sequence ID" value="NZ_PVTF01000012.1"/>
</dbReference>
<keyword evidence="4" id="KW-1185">Reference proteome</keyword>
<reference evidence="3 4" key="1">
    <citation type="submission" date="2018-03" db="EMBL/GenBank/DDBJ databases">
        <title>Genomic Encyclopedia of Archaeal and Bacterial Type Strains, Phase II (KMG-II): from individual species to whole genera.</title>
        <authorList>
            <person name="Goeker M."/>
        </authorList>
    </citation>
    <scope>NUCLEOTIDE SEQUENCE [LARGE SCALE GENOMIC DNA]</scope>
    <source>
        <strain evidence="3 4">DSM 44720</strain>
    </source>
</reference>
<organism evidence="3 4">
    <name type="scientific">Umezawaea tangerina</name>
    <dbReference type="NCBI Taxonomy" id="84725"/>
    <lineage>
        <taxon>Bacteria</taxon>
        <taxon>Bacillati</taxon>
        <taxon>Actinomycetota</taxon>
        <taxon>Actinomycetes</taxon>
        <taxon>Pseudonocardiales</taxon>
        <taxon>Pseudonocardiaceae</taxon>
        <taxon>Umezawaea</taxon>
    </lineage>
</organism>
<dbReference type="PROSITE" id="PS50966">
    <property type="entry name" value="ZF_SWIM"/>
    <property type="match status" value="1"/>
</dbReference>
<evidence type="ECO:0000256" key="1">
    <source>
        <dbReference type="PROSITE-ProRule" id="PRU00325"/>
    </source>
</evidence>
<feature type="domain" description="SWIM-type" evidence="2">
    <location>
        <begin position="133"/>
        <end position="164"/>
    </location>
</feature>
<dbReference type="OrthoDB" id="188274at2"/>
<dbReference type="Pfam" id="PF04434">
    <property type="entry name" value="SWIM"/>
    <property type="match status" value="1"/>
</dbReference>
<dbReference type="Proteomes" id="UP000239494">
    <property type="component" value="Unassembled WGS sequence"/>
</dbReference>